<keyword evidence="3" id="KW-0812">Transmembrane</keyword>
<reference evidence="5" key="1">
    <citation type="submission" date="2020-06" db="EMBL/GenBank/DDBJ databases">
        <authorList>
            <consortium name="Plant Systems Biology data submission"/>
        </authorList>
    </citation>
    <scope>NUCLEOTIDE SEQUENCE</scope>
    <source>
        <strain evidence="5">D6</strain>
    </source>
</reference>
<feature type="region of interest" description="Disordered" evidence="2">
    <location>
        <begin position="196"/>
        <end position="239"/>
    </location>
</feature>
<dbReference type="EMBL" id="CAICTM010000724">
    <property type="protein sequence ID" value="CAB9515586.1"/>
    <property type="molecule type" value="Genomic_DNA"/>
</dbReference>
<feature type="transmembrane region" description="Helical" evidence="3">
    <location>
        <begin position="450"/>
        <end position="483"/>
    </location>
</feature>
<feature type="compositionally biased region" description="Basic and acidic residues" evidence="2">
    <location>
        <begin position="492"/>
        <end position="510"/>
    </location>
</feature>
<evidence type="ECO:0000256" key="1">
    <source>
        <dbReference type="SAM" id="Coils"/>
    </source>
</evidence>
<keyword evidence="3" id="KW-1133">Transmembrane helix</keyword>
<keyword evidence="1" id="KW-0175">Coiled coil</keyword>
<feature type="region of interest" description="Disordered" evidence="2">
    <location>
        <begin position="492"/>
        <end position="552"/>
    </location>
</feature>
<feature type="coiled-coil region" evidence="1">
    <location>
        <begin position="284"/>
        <end position="311"/>
    </location>
</feature>
<sequence length="552" mass="63159">MVLLAAVKRRRRSVWSLLLLLLVTTTSSDGLDLGKLFKRRGRQVAASLETEDASADPESKANEVLSYKTACDRQLAQSVVILGEQKEAAEEALTICREHRATARSDVDYLVKKVDIQMNDIETADERCNEKLILAKHDSEVHLDTIQGTLNETLAAMEGLNEEHKTQVQLLEEAHQSTLQELEAQHLDKIQKLKNEHESETQEIQKQLEGQTRERLLERQSSQASLQTTQKEHEQAIQSMQQKHKAILDAAEKGAKHTLQKIQTELNSQIETLTKTANTCDKALSKSQKAHQSLQQDHERALQKIASLEHKTSWSLFKDEVKYFCQSAEKELELFFTPLYEKYKVQAKVDMVTSEYQKVKQVAMPVLRPMLRPLEKATQRLIELHQQVAETAFSKTRQIFVQEACPMARQQLHNKKARELLINHHTRMTQAVEEACGNPTEFLTQVMYGLLIFMAFLLRWFILRTVLAILLLPLRMLVFPIVFARRMMKSGSRDAKTEMTDNDKDNENTPKKQMKVPTTPVSSNKTEDVFASDKKKKPMTEAPPLVISEEKQ</sequence>
<keyword evidence="6" id="KW-1185">Reference proteome</keyword>
<dbReference type="Proteomes" id="UP001153069">
    <property type="component" value="Unassembled WGS sequence"/>
</dbReference>
<evidence type="ECO:0000313" key="5">
    <source>
        <dbReference type="EMBL" id="CAB9515586.1"/>
    </source>
</evidence>
<gene>
    <name evidence="5" type="ORF">SEMRO_725_G193330.1</name>
</gene>
<keyword evidence="4" id="KW-0732">Signal</keyword>
<protein>
    <submittedName>
        <fullName evidence="5">Uncharacterized protein</fullName>
    </submittedName>
</protein>
<dbReference type="AlphaFoldDB" id="A0A9N8E6I6"/>
<keyword evidence="3" id="KW-0472">Membrane</keyword>
<evidence type="ECO:0000256" key="3">
    <source>
        <dbReference type="SAM" id="Phobius"/>
    </source>
</evidence>
<evidence type="ECO:0000256" key="4">
    <source>
        <dbReference type="SAM" id="SignalP"/>
    </source>
</evidence>
<feature type="chain" id="PRO_5040355885" evidence="4">
    <location>
        <begin position="29"/>
        <end position="552"/>
    </location>
</feature>
<name>A0A9N8E6I6_9STRA</name>
<evidence type="ECO:0000313" key="6">
    <source>
        <dbReference type="Proteomes" id="UP001153069"/>
    </source>
</evidence>
<evidence type="ECO:0000256" key="2">
    <source>
        <dbReference type="SAM" id="MobiDB-lite"/>
    </source>
</evidence>
<feature type="compositionally biased region" description="Polar residues" evidence="2">
    <location>
        <begin position="219"/>
        <end position="229"/>
    </location>
</feature>
<comment type="caution">
    <text evidence="5">The sequence shown here is derived from an EMBL/GenBank/DDBJ whole genome shotgun (WGS) entry which is preliminary data.</text>
</comment>
<feature type="signal peptide" evidence="4">
    <location>
        <begin position="1"/>
        <end position="28"/>
    </location>
</feature>
<accession>A0A9N8E6I6</accession>
<organism evidence="5 6">
    <name type="scientific">Seminavis robusta</name>
    <dbReference type="NCBI Taxonomy" id="568900"/>
    <lineage>
        <taxon>Eukaryota</taxon>
        <taxon>Sar</taxon>
        <taxon>Stramenopiles</taxon>
        <taxon>Ochrophyta</taxon>
        <taxon>Bacillariophyta</taxon>
        <taxon>Bacillariophyceae</taxon>
        <taxon>Bacillariophycidae</taxon>
        <taxon>Naviculales</taxon>
        <taxon>Naviculaceae</taxon>
        <taxon>Seminavis</taxon>
    </lineage>
</organism>
<proteinExistence type="predicted"/>